<feature type="region of interest" description="Disordered" evidence="1">
    <location>
        <begin position="53"/>
        <end position="99"/>
    </location>
</feature>
<dbReference type="InterPro" id="IPR009027">
    <property type="entry name" value="Ribosomal_bL9/RNase_H1_N"/>
</dbReference>
<dbReference type="InterPro" id="IPR037056">
    <property type="entry name" value="RNase_H1_N_sf"/>
</dbReference>
<dbReference type="PANTHER" id="PTHR10642">
    <property type="entry name" value="RIBONUCLEASE H1"/>
    <property type="match status" value="1"/>
</dbReference>
<keyword evidence="4" id="KW-1185">Reference proteome</keyword>
<dbReference type="Proteomes" id="UP001583177">
    <property type="component" value="Unassembled WGS sequence"/>
</dbReference>
<comment type="caution">
    <text evidence="3">The sequence shown here is derived from an EMBL/GenBank/DDBJ whole genome shotgun (WGS) entry which is preliminary data.</text>
</comment>
<dbReference type="Gene3D" id="3.40.970.10">
    <property type="entry name" value="Ribonuclease H1, N-terminal domain"/>
    <property type="match status" value="2"/>
</dbReference>
<dbReference type="PANTHER" id="PTHR10642:SF26">
    <property type="entry name" value="RIBONUCLEASE H1"/>
    <property type="match status" value="1"/>
</dbReference>
<dbReference type="EMBL" id="JAWRVE010000035">
    <property type="protein sequence ID" value="KAL1870842.1"/>
    <property type="molecule type" value="Genomic_DNA"/>
</dbReference>
<feature type="domain" description="Ribonuclease H1 N-terminal" evidence="2">
    <location>
        <begin position="108"/>
        <end position="149"/>
    </location>
</feature>
<feature type="domain" description="Ribonuclease H1 N-terminal" evidence="2">
    <location>
        <begin position="9"/>
        <end position="47"/>
    </location>
</feature>
<evidence type="ECO:0000313" key="4">
    <source>
        <dbReference type="Proteomes" id="UP001583177"/>
    </source>
</evidence>
<accession>A0ABR3X4J9</accession>
<sequence>MAKTKNSHYAVVKGRRPGVYLTWESCKAQVERYSGAEFYGCTSRQEALGLLDTDKTDASSSDYTSSPAATPPARRPSSSSSSSSSGFDSPVYRSSAPVSRSSAPYTCYAVARGRKPGIYDTWDQCHAQVDRFSGARYKKFGTLAGAKEFCAVYGGGGHFSLFKSEDFKPDKKATFSEEWARLSRSQGWRPGTSHYREQRVFALRNELQTHFFASQSHELPVTKEERQEPVPVIKEEEQEGADLESLTESYHQRHEAAVELHGFQSMCQAVGKHPGDTVAECESTLRRTLVNIVDLIDARRLGRTTVGLVWTGFEAFRAYILNPLGDKTIPWREANKDAILRCFLQNFRRTQGRCVSGIGHGAAVVKHEERDVVVVKHEERDAVVVKHEKRARSEEDDDSKNCGHENKKIMRRWAPENAIMRRFIS</sequence>
<gene>
    <name evidence="3" type="ORF">Daus18300_004930</name>
</gene>
<evidence type="ECO:0000313" key="3">
    <source>
        <dbReference type="EMBL" id="KAL1870842.1"/>
    </source>
</evidence>
<dbReference type="InterPro" id="IPR050092">
    <property type="entry name" value="RNase_H"/>
</dbReference>
<evidence type="ECO:0000256" key="1">
    <source>
        <dbReference type="SAM" id="MobiDB-lite"/>
    </source>
</evidence>
<reference evidence="3 4" key="1">
    <citation type="journal article" date="2024" name="IMA Fungus">
        <title>IMA Genome - F19 : A genome assembly and annotation guide to empower mycologists, including annotated draft genome sequences of Ceratocystis pirilliformis, Diaporthe australafricana, Fusarium ophioides, Paecilomyces lecythidis, and Sporothrix stenoceras.</title>
        <authorList>
            <person name="Aylward J."/>
            <person name="Wilson A.M."/>
            <person name="Visagie C.M."/>
            <person name="Spraker J."/>
            <person name="Barnes I."/>
            <person name="Buitendag C."/>
            <person name="Ceriani C."/>
            <person name="Del Mar Angel L."/>
            <person name="du Plessis D."/>
            <person name="Fuchs T."/>
            <person name="Gasser K."/>
            <person name="Kramer D."/>
            <person name="Li W."/>
            <person name="Munsamy K."/>
            <person name="Piso A."/>
            <person name="Price J.L."/>
            <person name="Sonnekus B."/>
            <person name="Thomas C."/>
            <person name="van der Nest A."/>
            <person name="van Dijk A."/>
            <person name="van Heerden A."/>
            <person name="van Vuuren N."/>
            <person name="Yilmaz N."/>
            <person name="Duong T.A."/>
            <person name="van der Merwe N.A."/>
            <person name="Wingfield M.J."/>
            <person name="Wingfield B.D."/>
        </authorList>
    </citation>
    <scope>NUCLEOTIDE SEQUENCE [LARGE SCALE GENOMIC DNA]</scope>
    <source>
        <strain evidence="3 4">CMW 18300</strain>
    </source>
</reference>
<proteinExistence type="predicted"/>
<organism evidence="3 4">
    <name type="scientific">Diaporthe australafricana</name>
    <dbReference type="NCBI Taxonomy" id="127596"/>
    <lineage>
        <taxon>Eukaryota</taxon>
        <taxon>Fungi</taxon>
        <taxon>Dikarya</taxon>
        <taxon>Ascomycota</taxon>
        <taxon>Pezizomycotina</taxon>
        <taxon>Sordariomycetes</taxon>
        <taxon>Sordariomycetidae</taxon>
        <taxon>Diaporthales</taxon>
        <taxon>Diaporthaceae</taxon>
        <taxon>Diaporthe</taxon>
    </lineage>
</organism>
<dbReference type="Pfam" id="PF01693">
    <property type="entry name" value="Cauli_VI"/>
    <property type="match status" value="2"/>
</dbReference>
<feature type="compositionally biased region" description="Low complexity" evidence="1">
    <location>
        <begin position="75"/>
        <end position="99"/>
    </location>
</feature>
<feature type="compositionally biased region" description="Low complexity" evidence="1">
    <location>
        <begin position="58"/>
        <end position="68"/>
    </location>
</feature>
<evidence type="ECO:0000259" key="2">
    <source>
        <dbReference type="Pfam" id="PF01693"/>
    </source>
</evidence>
<name>A0ABR3X4J9_9PEZI</name>
<protein>
    <recommendedName>
        <fullName evidence="2">Ribonuclease H1 N-terminal domain-containing protein</fullName>
    </recommendedName>
</protein>
<dbReference type="SUPFAM" id="SSF55658">
    <property type="entry name" value="L9 N-domain-like"/>
    <property type="match status" value="2"/>
</dbReference>
<dbReference type="InterPro" id="IPR011320">
    <property type="entry name" value="RNase_H1_N"/>
</dbReference>